<feature type="domain" description="AAA+ ATPase" evidence="4">
    <location>
        <begin position="99"/>
        <end position="232"/>
    </location>
</feature>
<dbReference type="InterPro" id="IPR003593">
    <property type="entry name" value="AAA+_ATPase"/>
</dbReference>
<evidence type="ECO:0000256" key="3">
    <source>
        <dbReference type="ARBA" id="ARBA00022840"/>
    </source>
</evidence>
<dbReference type="SMART" id="SM00382">
    <property type="entry name" value="AAA"/>
    <property type="match status" value="1"/>
</dbReference>
<dbReference type="Gene3D" id="3.40.50.300">
    <property type="entry name" value="P-loop containing nucleotide triphosphate hydrolases"/>
    <property type="match status" value="1"/>
</dbReference>
<dbReference type="InterPro" id="IPR028350">
    <property type="entry name" value="DNAC/IstB-like"/>
</dbReference>
<evidence type="ECO:0000313" key="7">
    <source>
        <dbReference type="EMBL" id="AMO68655.1"/>
    </source>
</evidence>
<dbReference type="RefSeq" id="WP_008246814.1">
    <property type="nucleotide sequence ID" value="NZ_CP014544.1"/>
</dbReference>
<comment type="similarity">
    <text evidence="1">Belongs to the IS21/IS1162 putative ATP-binding protein family.</text>
</comment>
<dbReference type="EMBL" id="CP014544">
    <property type="protein sequence ID" value="AMO68448.1"/>
    <property type="molecule type" value="Genomic_DNA"/>
</dbReference>
<reference evidence="6 8" key="1">
    <citation type="submission" date="2015-12" db="EMBL/GenBank/DDBJ databases">
        <authorList>
            <person name="Shamseldin A."/>
            <person name="Moawad H."/>
            <person name="Abd El-Rahim W.M."/>
            <person name="Sadowsky M.J."/>
        </authorList>
    </citation>
    <scope>NUCLEOTIDE SEQUENCE [LARGE SCALE GENOMIC DNA]</scope>
    <source>
        <strain evidence="6 8">SM2</strain>
    </source>
</reference>
<dbReference type="KEGG" id="zal:AZF00_09395"/>
<dbReference type="InterPro" id="IPR002611">
    <property type="entry name" value="IstB_ATP-bd"/>
</dbReference>
<evidence type="ECO:0000313" key="6">
    <source>
        <dbReference type="EMBL" id="AMO68502.1"/>
    </source>
</evidence>
<organism evidence="6 8">
    <name type="scientific">Zhongshania aliphaticivorans</name>
    <dbReference type="NCBI Taxonomy" id="1470434"/>
    <lineage>
        <taxon>Bacteria</taxon>
        <taxon>Pseudomonadati</taxon>
        <taxon>Pseudomonadota</taxon>
        <taxon>Gammaproteobacteria</taxon>
        <taxon>Cellvibrionales</taxon>
        <taxon>Spongiibacteraceae</taxon>
        <taxon>Zhongshania</taxon>
    </lineage>
</organism>
<evidence type="ECO:0000313" key="5">
    <source>
        <dbReference type="EMBL" id="AMO68448.1"/>
    </source>
</evidence>
<dbReference type="Proteomes" id="UP000074119">
    <property type="component" value="Chromosome"/>
</dbReference>
<dbReference type="KEGG" id="zal:AZF00_09100"/>
<dbReference type="InterPro" id="IPR047661">
    <property type="entry name" value="IstB"/>
</dbReference>
<keyword evidence="3" id="KW-0067">ATP-binding</keyword>
<proteinExistence type="inferred from homology"/>
<protein>
    <submittedName>
        <fullName evidence="6">AAA family ATPase</fullName>
    </submittedName>
</protein>
<dbReference type="NCBIfam" id="NF038214">
    <property type="entry name" value="IS21_help_AAA"/>
    <property type="match status" value="1"/>
</dbReference>
<dbReference type="CDD" id="cd00009">
    <property type="entry name" value="AAA"/>
    <property type="match status" value="1"/>
</dbReference>
<evidence type="ECO:0000259" key="4">
    <source>
        <dbReference type="SMART" id="SM00382"/>
    </source>
</evidence>
<dbReference type="PIRSF" id="PIRSF003073">
    <property type="entry name" value="DNAC_TnpB_IstB"/>
    <property type="match status" value="1"/>
</dbReference>
<evidence type="ECO:0000256" key="2">
    <source>
        <dbReference type="ARBA" id="ARBA00022741"/>
    </source>
</evidence>
<dbReference type="STRING" id="1470434.AZF00_09100"/>
<name>A0A127M5J0_9GAMM</name>
<dbReference type="EMBL" id="CP014544">
    <property type="protein sequence ID" value="AMO68655.1"/>
    <property type="molecule type" value="Genomic_DNA"/>
</dbReference>
<evidence type="ECO:0000256" key="1">
    <source>
        <dbReference type="ARBA" id="ARBA00008059"/>
    </source>
</evidence>
<evidence type="ECO:0000313" key="8">
    <source>
        <dbReference type="Proteomes" id="UP000074119"/>
    </source>
</evidence>
<dbReference type="Pfam" id="PF01695">
    <property type="entry name" value="IstB_IS21"/>
    <property type="match status" value="1"/>
</dbReference>
<keyword evidence="2" id="KW-0547">Nucleotide-binding</keyword>
<dbReference type="KEGG" id="zal:AZF00_10265"/>
<dbReference type="GO" id="GO:0005524">
    <property type="term" value="F:ATP binding"/>
    <property type="evidence" value="ECO:0007669"/>
    <property type="project" value="UniProtKB-KW"/>
</dbReference>
<dbReference type="PANTHER" id="PTHR30050">
    <property type="entry name" value="CHROMOSOMAL REPLICATION INITIATOR PROTEIN DNAA"/>
    <property type="match status" value="1"/>
</dbReference>
<sequence>MLEIQSVQQLRQLRLTGLADALEAQFRQPNTYDELGFAERIGLAIEQEITYRNDKRLQRLLSAARLKEMARLADVDYSHPRGLKPSTVAALQSNHWISKGHNLVMTGPTGCGKTYLACALGHHACVQGHPTRYFRASRLFEQLTIAHGDGSYLKLLAQIAKADVLIIDDWGLEPLTQVQKNDLLEIMEDRHNKKTTIVTSQLPVENWHDFINDPTLADAILDRLLHNAHKINLKGESMRKLMTTLTEDDHLK</sequence>
<dbReference type="GO" id="GO:0006260">
    <property type="term" value="P:DNA replication"/>
    <property type="evidence" value="ECO:0007669"/>
    <property type="project" value="TreeGrafter"/>
</dbReference>
<dbReference type="EMBL" id="CP014544">
    <property type="protein sequence ID" value="AMO68502.1"/>
    <property type="molecule type" value="Genomic_DNA"/>
</dbReference>
<gene>
    <name evidence="5" type="ORF">AZF00_09100</name>
    <name evidence="6" type="ORF">AZF00_09395</name>
    <name evidence="7" type="ORF">AZF00_10265</name>
</gene>
<dbReference type="InterPro" id="IPR027417">
    <property type="entry name" value="P-loop_NTPase"/>
</dbReference>
<accession>A0A127M5J0</accession>
<dbReference type="AlphaFoldDB" id="A0A127M5J0"/>
<dbReference type="SUPFAM" id="SSF52540">
    <property type="entry name" value="P-loop containing nucleoside triphosphate hydrolases"/>
    <property type="match status" value="1"/>
</dbReference>
<dbReference type="PANTHER" id="PTHR30050:SF4">
    <property type="entry name" value="ATP-BINDING PROTEIN RV3427C IN INSERTION SEQUENCE-RELATED"/>
    <property type="match status" value="1"/>
</dbReference>